<evidence type="ECO:0000259" key="1">
    <source>
        <dbReference type="Pfam" id="PF07484"/>
    </source>
</evidence>
<dbReference type="EMBL" id="JAUQSY010000019">
    <property type="protein sequence ID" value="MDO7877405.1"/>
    <property type="molecule type" value="Genomic_DNA"/>
</dbReference>
<evidence type="ECO:0000313" key="2">
    <source>
        <dbReference type="EMBL" id="MDO7877405.1"/>
    </source>
</evidence>
<feature type="domain" description="Phage tail collar" evidence="1">
    <location>
        <begin position="6"/>
        <end position="61"/>
    </location>
</feature>
<dbReference type="Gene3D" id="3.90.1340.10">
    <property type="entry name" value="Phage tail collar domain"/>
    <property type="match status" value="1"/>
</dbReference>
<protein>
    <submittedName>
        <fullName evidence="2">Tail fiber protein</fullName>
    </submittedName>
</protein>
<name>A0ABT9BHX3_9BACT</name>
<dbReference type="Pfam" id="PF07484">
    <property type="entry name" value="Collar"/>
    <property type="match status" value="1"/>
</dbReference>
<proteinExistence type="predicted"/>
<gene>
    <name evidence="2" type="ORF">Q5H93_21875</name>
</gene>
<dbReference type="InterPro" id="IPR037053">
    <property type="entry name" value="Phage_tail_collar_dom_sf"/>
</dbReference>
<sequence length="180" mass="18608">MENFLGEIRLMGFDRAPRGWAYCQGQTLPINQNQALFSLLGTSFGGDGVTTFKLPDLRGRVAVGQGKAPSGAVYSMGQALGSEGVTLTTSQIPAHSHSFAGTLNIGGDAEINSADSTFPATTISDPAINAYTAGTPNASMGAALQGTLNPAGGNQPHENRQPFMAMNYAIALTGIFPSRG</sequence>
<accession>A0ABT9BHX3</accession>
<keyword evidence="3" id="KW-1185">Reference proteome</keyword>
<dbReference type="InterPro" id="IPR011083">
    <property type="entry name" value="Phage_tail_collar_dom"/>
</dbReference>
<comment type="caution">
    <text evidence="2">The sequence shown here is derived from an EMBL/GenBank/DDBJ whole genome shotgun (WGS) entry which is preliminary data.</text>
</comment>
<organism evidence="2 3">
    <name type="scientific">Hymenobacter aranciens</name>
    <dbReference type="NCBI Taxonomy" id="3063996"/>
    <lineage>
        <taxon>Bacteria</taxon>
        <taxon>Pseudomonadati</taxon>
        <taxon>Bacteroidota</taxon>
        <taxon>Cytophagia</taxon>
        <taxon>Cytophagales</taxon>
        <taxon>Hymenobacteraceae</taxon>
        <taxon>Hymenobacter</taxon>
    </lineage>
</organism>
<dbReference type="RefSeq" id="WP_305008833.1">
    <property type="nucleotide sequence ID" value="NZ_JAUQSY010000019.1"/>
</dbReference>
<dbReference type="SUPFAM" id="SSF88874">
    <property type="entry name" value="Receptor-binding domain of short tail fibre protein gp12"/>
    <property type="match status" value="1"/>
</dbReference>
<dbReference type="Proteomes" id="UP001176429">
    <property type="component" value="Unassembled WGS sequence"/>
</dbReference>
<reference evidence="2" key="1">
    <citation type="submission" date="2023-07" db="EMBL/GenBank/DDBJ databases">
        <authorList>
            <person name="Kim M.K."/>
        </authorList>
    </citation>
    <scope>NUCLEOTIDE SEQUENCE</scope>
    <source>
        <strain evidence="2">ASUV-10-1</strain>
    </source>
</reference>
<evidence type="ECO:0000313" key="3">
    <source>
        <dbReference type="Proteomes" id="UP001176429"/>
    </source>
</evidence>